<evidence type="ECO:0000256" key="13">
    <source>
        <dbReference type="ARBA" id="ARBA00023098"/>
    </source>
</evidence>
<keyword evidence="8 20" id="KW-0444">Lipid biosynthesis</keyword>
<evidence type="ECO:0000256" key="4">
    <source>
        <dbReference type="ARBA" id="ARBA00010441"/>
    </source>
</evidence>
<dbReference type="InterPro" id="IPR026027">
    <property type="entry name" value="PcS"/>
</dbReference>
<evidence type="ECO:0000313" key="23">
    <source>
        <dbReference type="Proteomes" id="UP000183002"/>
    </source>
</evidence>
<dbReference type="EC" id="2.7.8.24" evidence="5 20"/>
<comment type="subcellular location">
    <subcellularLocation>
        <location evidence="3 20">Cell inner membrane</location>
        <topology evidence="3 20">Multi-pass membrane protein</topology>
    </subcellularLocation>
</comment>
<keyword evidence="9 20" id="KW-0997">Cell inner membrane</keyword>
<evidence type="ECO:0000256" key="16">
    <source>
        <dbReference type="ARBA" id="ARBA00023211"/>
    </source>
</evidence>
<protein>
    <recommendedName>
        <fullName evidence="6 20">Phosphatidylcholine synthase</fullName>
        <shortName evidence="20">PC synthase</shortName>
        <shortName evidence="20">PCS</shortName>
        <ecNumber evidence="5 20">2.7.8.24</ecNumber>
    </recommendedName>
    <alternativeName>
        <fullName evidence="18 20">CDP-diglyceride-choline O-phosphatidyltransferase</fullName>
    </alternativeName>
</protein>
<dbReference type="Pfam" id="PF01066">
    <property type="entry name" value="CDP-OH_P_transf"/>
    <property type="match status" value="1"/>
</dbReference>
<dbReference type="STRING" id="1077947.SAMN05216227_10228"/>
<keyword evidence="10 20" id="KW-0808">Transferase</keyword>
<dbReference type="GO" id="GO:0005886">
    <property type="term" value="C:plasma membrane"/>
    <property type="evidence" value="ECO:0007669"/>
    <property type="project" value="UniProtKB-SubCell"/>
</dbReference>
<evidence type="ECO:0000256" key="21">
    <source>
        <dbReference type="SAM" id="Phobius"/>
    </source>
</evidence>
<organism evidence="22 23">
    <name type="scientific">Pseudorhodobacter antarcticus</name>
    <dbReference type="NCBI Taxonomy" id="1077947"/>
    <lineage>
        <taxon>Bacteria</taxon>
        <taxon>Pseudomonadati</taxon>
        <taxon>Pseudomonadota</taxon>
        <taxon>Alphaproteobacteria</taxon>
        <taxon>Rhodobacterales</taxon>
        <taxon>Paracoccaceae</taxon>
        <taxon>Pseudorhodobacter</taxon>
    </lineage>
</organism>
<keyword evidence="16 20" id="KW-0464">Manganese</keyword>
<dbReference type="EMBL" id="FOCO01000022">
    <property type="protein sequence ID" value="SEN72513.1"/>
    <property type="molecule type" value="Genomic_DNA"/>
</dbReference>
<keyword evidence="17 20" id="KW-1208">Phospholipid metabolism</keyword>
<keyword evidence="13 20" id="KW-0443">Lipid metabolism</keyword>
<keyword evidence="12 21" id="KW-1133">Transmembrane helix</keyword>
<keyword evidence="14 20" id="KW-0472">Membrane</keyword>
<evidence type="ECO:0000256" key="14">
    <source>
        <dbReference type="ARBA" id="ARBA00023136"/>
    </source>
</evidence>
<dbReference type="GO" id="GO:0008654">
    <property type="term" value="P:phospholipid biosynthetic process"/>
    <property type="evidence" value="ECO:0007669"/>
    <property type="project" value="UniProtKB-KW"/>
</dbReference>
<feature type="transmembrane region" description="Helical" evidence="21">
    <location>
        <begin position="126"/>
        <end position="144"/>
    </location>
</feature>
<feature type="transmembrane region" description="Helical" evidence="21">
    <location>
        <begin position="37"/>
        <end position="58"/>
    </location>
</feature>
<evidence type="ECO:0000256" key="17">
    <source>
        <dbReference type="ARBA" id="ARBA00023264"/>
    </source>
</evidence>
<evidence type="ECO:0000256" key="2">
    <source>
        <dbReference type="ARBA" id="ARBA00001936"/>
    </source>
</evidence>
<accession>A0A1H8IV52</accession>
<evidence type="ECO:0000256" key="20">
    <source>
        <dbReference type="PIRNR" id="PIRNR000851"/>
    </source>
</evidence>
<evidence type="ECO:0000256" key="11">
    <source>
        <dbReference type="ARBA" id="ARBA00022692"/>
    </source>
</evidence>
<feature type="transmembrane region" description="Helical" evidence="21">
    <location>
        <begin position="205"/>
        <end position="226"/>
    </location>
</feature>
<dbReference type="AlphaFoldDB" id="A0A1H8IV52"/>
<feature type="transmembrane region" description="Helical" evidence="21">
    <location>
        <begin position="179"/>
        <end position="198"/>
    </location>
</feature>
<reference evidence="22 23" key="1">
    <citation type="submission" date="2016-10" db="EMBL/GenBank/DDBJ databases">
        <authorList>
            <person name="de Groot N.N."/>
        </authorList>
    </citation>
    <scope>NUCLEOTIDE SEQUENCE [LARGE SCALE GENOMIC DNA]</scope>
    <source>
        <strain evidence="22 23">CGMCC 1.10836</strain>
    </source>
</reference>
<comment type="function">
    <text evidence="19 20">Condenses choline with CDP-diglyceride to produce phosphatidylcholine and CMP.</text>
</comment>
<evidence type="ECO:0000256" key="5">
    <source>
        <dbReference type="ARBA" id="ARBA00013195"/>
    </source>
</evidence>
<name>A0A1H8IV52_9RHOB</name>
<dbReference type="PIRSF" id="PIRSF000851">
    <property type="entry name" value="PcS"/>
    <property type="match status" value="1"/>
</dbReference>
<evidence type="ECO:0000256" key="7">
    <source>
        <dbReference type="ARBA" id="ARBA00022475"/>
    </source>
</evidence>
<evidence type="ECO:0000256" key="10">
    <source>
        <dbReference type="ARBA" id="ARBA00022679"/>
    </source>
</evidence>
<keyword evidence="23" id="KW-1185">Reference proteome</keyword>
<evidence type="ECO:0000256" key="3">
    <source>
        <dbReference type="ARBA" id="ARBA00004429"/>
    </source>
</evidence>
<feature type="transmembrane region" description="Helical" evidence="21">
    <location>
        <begin position="232"/>
        <end position="251"/>
    </location>
</feature>
<dbReference type="Proteomes" id="UP000183002">
    <property type="component" value="Unassembled WGS sequence"/>
</dbReference>
<comment type="similarity">
    <text evidence="4 20">Belongs to the CDP-alcohol phosphatidyltransferase class-I family.</text>
</comment>
<feature type="transmembrane region" description="Helical" evidence="21">
    <location>
        <begin position="156"/>
        <end position="173"/>
    </location>
</feature>
<evidence type="ECO:0000313" key="22">
    <source>
        <dbReference type="EMBL" id="SEN72513.1"/>
    </source>
</evidence>
<evidence type="ECO:0000256" key="12">
    <source>
        <dbReference type="ARBA" id="ARBA00022989"/>
    </source>
</evidence>
<dbReference type="Gene3D" id="1.20.120.1760">
    <property type="match status" value="1"/>
</dbReference>
<keyword evidence="11 21" id="KW-0812">Transmembrane</keyword>
<dbReference type="InterPro" id="IPR043130">
    <property type="entry name" value="CDP-OH_PTrfase_TM_dom"/>
</dbReference>
<comment type="cofactor">
    <cofactor evidence="2 20">
        <name>Mn(2+)</name>
        <dbReference type="ChEBI" id="CHEBI:29035"/>
    </cofactor>
</comment>
<keyword evidence="15 20" id="KW-0594">Phospholipid biosynthesis</keyword>
<gene>
    <name evidence="22" type="ORF">SAMN05216227_10228</name>
</gene>
<evidence type="ECO:0000256" key="19">
    <source>
        <dbReference type="ARBA" id="ARBA00037468"/>
    </source>
</evidence>
<dbReference type="GO" id="GO:0050520">
    <property type="term" value="F:phosphatidylcholine synthase activity"/>
    <property type="evidence" value="ECO:0007669"/>
    <property type="project" value="UniProtKB-EC"/>
</dbReference>
<evidence type="ECO:0000256" key="8">
    <source>
        <dbReference type="ARBA" id="ARBA00022516"/>
    </source>
</evidence>
<evidence type="ECO:0000256" key="6">
    <source>
        <dbReference type="ARBA" id="ARBA00015623"/>
    </source>
</evidence>
<keyword evidence="7 20" id="KW-1003">Cell membrane</keyword>
<proteinExistence type="inferred from homology"/>
<evidence type="ECO:0000256" key="15">
    <source>
        <dbReference type="ARBA" id="ARBA00023209"/>
    </source>
</evidence>
<sequence length="259" mass="29451">MPVRIRAHDIQNQCASARKSTENTEPKPAMTLKIKALLVHLFTAIGAVLAMLAMLAAVDENWSLMFWWLVVALVVDGIDGPLARKYDVKTNFPTYDGETLDLIIDYLTYVFIPAFALFKSGLLPDWTGWIIIIVITYGSALYFVDTRIKTKDNSFAGFPACWNMFVLVMFALQPGYWTILAFVIALTVAMFTNLKFIHPTRTERWNWVSLPMALAWTFFAGWATWVDFYANSWAHWGLIVTSLYLCFAGIAQQIIPARR</sequence>
<evidence type="ECO:0000256" key="9">
    <source>
        <dbReference type="ARBA" id="ARBA00022519"/>
    </source>
</evidence>
<evidence type="ECO:0000256" key="18">
    <source>
        <dbReference type="ARBA" id="ARBA00033321"/>
    </source>
</evidence>
<dbReference type="InterPro" id="IPR000462">
    <property type="entry name" value="CDP-OH_P_trans"/>
</dbReference>
<comment type="catalytic activity">
    <reaction evidence="1 20">
        <text>a CDP-1,2-diacyl-sn-glycerol + choline = a 1,2-diacyl-sn-glycero-3-phosphocholine + CMP + H(+)</text>
        <dbReference type="Rhea" id="RHEA:14597"/>
        <dbReference type="ChEBI" id="CHEBI:15354"/>
        <dbReference type="ChEBI" id="CHEBI:15378"/>
        <dbReference type="ChEBI" id="CHEBI:57643"/>
        <dbReference type="ChEBI" id="CHEBI:58332"/>
        <dbReference type="ChEBI" id="CHEBI:60377"/>
        <dbReference type="EC" id="2.7.8.24"/>
    </reaction>
</comment>
<evidence type="ECO:0000256" key="1">
    <source>
        <dbReference type="ARBA" id="ARBA00000958"/>
    </source>
</evidence>